<dbReference type="SUPFAM" id="SSF52540">
    <property type="entry name" value="P-loop containing nucleoside triphosphate hydrolases"/>
    <property type="match status" value="1"/>
</dbReference>
<feature type="domain" description="Helicase C-terminal" evidence="2">
    <location>
        <begin position="540"/>
        <end position="688"/>
    </location>
</feature>
<dbReference type="PROSITE" id="PS51194">
    <property type="entry name" value="HELICASE_CTER"/>
    <property type="match status" value="1"/>
</dbReference>
<protein>
    <submittedName>
        <fullName evidence="3">DNA-repair protein</fullName>
    </submittedName>
</protein>
<accession>A0A292ZB87</accession>
<proteinExistence type="predicted"/>
<dbReference type="Pfam" id="PF00271">
    <property type="entry name" value="Helicase_C"/>
    <property type="match status" value="1"/>
</dbReference>
<dbReference type="AlphaFoldDB" id="A0A292ZB87"/>
<feature type="domain" description="Helicase ATP-binding" evidence="1">
    <location>
        <begin position="284"/>
        <end position="454"/>
    </location>
</feature>
<dbReference type="GO" id="GO:0005829">
    <property type="term" value="C:cytosol"/>
    <property type="evidence" value="ECO:0007669"/>
    <property type="project" value="TreeGrafter"/>
</dbReference>
<comment type="caution">
    <text evidence="3">The sequence shown here is derived from an EMBL/GenBank/DDBJ whole genome shotgun (WGS) entry which is preliminary data.</text>
</comment>
<evidence type="ECO:0000313" key="4">
    <source>
        <dbReference type="Proteomes" id="UP000221538"/>
    </source>
</evidence>
<dbReference type="GO" id="GO:0005524">
    <property type="term" value="F:ATP binding"/>
    <property type="evidence" value="ECO:0007669"/>
    <property type="project" value="InterPro"/>
</dbReference>
<reference evidence="3 4" key="2">
    <citation type="journal article" date="2013" name="Environ. Sci. Technol.">
        <title>The 4-tert-butylphenol-utilizing bacterium Sphingobium fuliginis OMI can degrade bisphenols via phenolic ring hydroxylation and meta-cleavage pathway.</title>
        <authorList>
            <person name="Ogata Y."/>
            <person name="Goda S."/>
            <person name="Toyama T."/>
            <person name="Sei K."/>
            <person name="Ike M."/>
        </authorList>
    </citation>
    <scope>NUCLEOTIDE SEQUENCE [LARGE SCALE GENOMIC DNA]</scope>
    <source>
        <strain evidence="3 4">OMI</strain>
    </source>
</reference>
<evidence type="ECO:0000259" key="1">
    <source>
        <dbReference type="PROSITE" id="PS51192"/>
    </source>
</evidence>
<dbReference type="RefSeq" id="WP_158230009.1">
    <property type="nucleotide sequence ID" value="NZ_BEWI01000030.1"/>
</dbReference>
<dbReference type="PROSITE" id="PS51192">
    <property type="entry name" value="HELICASE_ATP_BIND_1"/>
    <property type="match status" value="1"/>
</dbReference>
<dbReference type="SMART" id="SM00487">
    <property type="entry name" value="DEXDc"/>
    <property type="match status" value="1"/>
</dbReference>
<dbReference type="EMBL" id="BEWI01000030">
    <property type="protein sequence ID" value="GAY20161.1"/>
    <property type="molecule type" value="Genomic_DNA"/>
</dbReference>
<dbReference type="GO" id="GO:0003677">
    <property type="term" value="F:DNA binding"/>
    <property type="evidence" value="ECO:0007669"/>
    <property type="project" value="InterPro"/>
</dbReference>
<dbReference type="PANTHER" id="PTHR47396">
    <property type="entry name" value="TYPE I RESTRICTION ENZYME ECOKI R PROTEIN"/>
    <property type="match status" value="1"/>
</dbReference>
<dbReference type="Gene3D" id="3.40.50.300">
    <property type="entry name" value="P-loop containing nucleotide triphosphate hydrolases"/>
    <property type="match status" value="2"/>
</dbReference>
<dbReference type="GO" id="GO:0016787">
    <property type="term" value="F:hydrolase activity"/>
    <property type="evidence" value="ECO:0007669"/>
    <property type="project" value="InterPro"/>
</dbReference>
<dbReference type="Gene3D" id="3.30.870.10">
    <property type="entry name" value="Endonuclease Chain A"/>
    <property type="match status" value="1"/>
</dbReference>
<dbReference type="InterPro" id="IPR050742">
    <property type="entry name" value="Helicase_Restrict-Modif_Enz"/>
</dbReference>
<dbReference type="InterPro" id="IPR014001">
    <property type="entry name" value="Helicase_ATP-bd"/>
</dbReference>
<gene>
    <name evidence="3" type="ORF">SFOMI_0683</name>
</gene>
<sequence length="724" mass="80824">MIGMAATRLRDALESARPLYVQPADPMASEVLMPALRATRSLDMMMGYFASASFAEIAPGLAVFLRNETAPLRLIVSPYLTAGDFDTLTQDQDALAAFAQRILVDEVPDEDLLVRHTLECLAWLISQERLVLQVAVMRDALFHPKVWLFEDGDDRAALHGSTNLTGRALTKNKEQLTLSRDWKGEEPRFHVDRLRQEFDEMWAGGDVDCLVLSLPDAVQRKIVKNYKTETMPDEQELSHLWRKAQGIEKPVDLDQPVNKGNAFSIPSYLNYETGDFAHQGAAVKAWEDAGRRGILEMATGAGKTITSMICASRLQDEVGKLLVVVSAPYRPLIEQWCGEIREFGVEPINLPAAGGPLARDREIKQAGRRLRRGGSRAEILVVSNDTLCTEEFIATISALAVPKLFIADECHNLGAESFTRNPPECFEYRLGLSATPVRQYDDEGTAALIAYFGEICYAFTLEQAIGKCLTDYDYHVHFVELTDAEMAEWYDLTAKISAQAWKIKKGESDPYLDNLLRQRRLILETADAKIGLLAGLLDEEVPRSLQYTLIYATDKQPAQLEAVNALLEKCGVLFHQLTQDETQSREKTARILADFQEGTTQVLTAKRVLDEGVNIPQIKLAYILASTTVKRQWVQRRGRLLRTCKAIGKTHAVIHDFVVLPPGMATTSDGESLDHDARRLVRSELERVWEFARLSRNGPTDGGPYEAVQHLQAIANAWGIEDGL</sequence>
<dbReference type="PANTHER" id="PTHR47396:SF1">
    <property type="entry name" value="ATP-DEPENDENT HELICASE IRC3-RELATED"/>
    <property type="match status" value="1"/>
</dbReference>
<evidence type="ECO:0000259" key="2">
    <source>
        <dbReference type="PROSITE" id="PS51194"/>
    </source>
</evidence>
<reference evidence="3 4" key="1">
    <citation type="journal article" date="2013" name="Biodegradation">
        <title>Occurrence of 4-tert-butylphenol (4-t-BP) biodegradation in an aquatic sample caused by the presence of Spirodela polyrrhiza and isolation of a 4-t-BP-utilizing bacterium.</title>
        <authorList>
            <person name="Ogata Y."/>
            <person name="Toyama T."/>
            <person name="Yu N."/>
            <person name="Wang X."/>
            <person name="Sei K."/>
            <person name="Ike M."/>
        </authorList>
    </citation>
    <scope>NUCLEOTIDE SEQUENCE [LARGE SCALE GENOMIC DNA]</scope>
    <source>
        <strain evidence="3 4">OMI</strain>
    </source>
</reference>
<evidence type="ECO:0000313" key="3">
    <source>
        <dbReference type="EMBL" id="GAY20161.1"/>
    </source>
</evidence>
<dbReference type="Pfam" id="PF04851">
    <property type="entry name" value="ResIII"/>
    <property type="match status" value="1"/>
</dbReference>
<dbReference type="InterPro" id="IPR027417">
    <property type="entry name" value="P-loop_NTPase"/>
</dbReference>
<dbReference type="InterPro" id="IPR006935">
    <property type="entry name" value="Helicase/UvrB_N"/>
</dbReference>
<organism evidence="3 4">
    <name type="scientific">Sphingobium fuliginis (strain ATCC 27551)</name>
    <dbReference type="NCBI Taxonomy" id="336203"/>
    <lineage>
        <taxon>Bacteria</taxon>
        <taxon>Pseudomonadati</taxon>
        <taxon>Pseudomonadota</taxon>
        <taxon>Alphaproteobacteria</taxon>
        <taxon>Sphingomonadales</taxon>
        <taxon>Sphingomonadaceae</taxon>
        <taxon>Sphingobium</taxon>
    </lineage>
</organism>
<dbReference type="InterPro" id="IPR001650">
    <property type="entry name" value="Helicase_C-like"/>
</dbReference>
<dbReference type="SUPFAM" id="SSF56024">
    <property type="entry name" value="Phospholipase D/nuclease"/>
    <property type="match status" value="1"/>
</dbReference>
<dbReference type="Proteomes" id="UP000221538">
    <property type="component" value="Unassembled WGS sequence"/>
</dbReference>
<name>A0A292ZB87_SPHSA</name>